<feature type="coiled-coil region" evidence="1">
    <location>
        <begin position="327"/>
        <end position="376"/>
    </location>
</feature>
<keyword evidence="1" id="KW-0175">Coiled coil</keyword>
<dbReference type="STRING" id="1212491.LFA_3041"/>
<evidence type="ECO:0000256" key="3">
    <source>
        <dbReference type="SAM" id="Phobius"/>
    </source>
</evidence>
<dbReference type="Proteomes" id="UP000032430">
    <property type="component" value="Chromosome I"/>
</dbReference>
<dbReference type="KEGG" id="lfa:LFA_3041"/>
<evidence type="ECO:0000256" key="1">
    <source>
        <dbReference type="SAM" id="Coils"/>
    </source>
</evidence>
<reference evidence="5" key="1">
    <citation type="submission" date="2014-09" db="EMBL/GenBank/DDBJ databases">
        <authorList>
            <person name="Gomez-Valero L."/>
        </authorList>
    </citation>
    <scope>NUCLEOTIDE SEQUENCE [LARGE SCALE GENOMIC DNA]</scope>
    <source>
        <strain evidence="5">ATCC700992</strain>
    </source>
</reference>
<keyword evidence="3" id="KW-0812">Transmembrane</keyword>
<organism evidence="4 5">
    <name type="scientific">Legionella fallonii LLAP-10</name>
    <dbReference type="NCBI Taxonomy" id="1212491"/>
    <lineage>
        <taxon>Bacteria</taxon>
        <taxon>Pseudomonadati</taxon>
        <taxon>Pseudomonadota</taxon>
        <taxon>Gammaproteobacteria</taxon>
        <taxon>Legionellales</taxon>
        <taxon>Legionellaceae</taxon>
        <taxon>Legionella</taxon>
    </lineage>
</organism>
<name>A0A098G8R4_9GAMM</name>
<feature type="region of interest" description="Disordered" evidence="2">
    <location>
        <begin position="296"/>
        <end position="317"/>
    </location>
</feature>
<accession>A0A098G8R4</accession>
<keyword evidence="3" id="KW-1133">Transmembrane helix</keyword>
<dbReference type="HOGENOM" id="CLU_577213_0_0_6"/>
<sequence>MVAPTKEETNDFINKNKSFFTTPLTEKGQKEFQQFYTNANAIAKIADYSQQLMAILYKHGQQLNEDSVTPVVYAWRKGDFAPALEHEEVRQFIMDNKDHPALVMWANKKSVIEANKSEIQKQETPLPIPKEPKTLADLREKFLQMNKEDFDYVFSSADTIAHSEGITMNRRLAGQGVTGDLFKTQDDFNSWKQDIITAKNQQTQTKTKTQTKIERQETSLSATEKSKILAGFREKFLQMSKEGFDQVFDISDTVVRDGGITMNRRLAGQGVTGDLFKTQDDFNDWMQEIITAKNQQTQAQEDVHGELQRLRQGQQPKPQPVVLNKHHQEFNKAIDVLKQKMEEFKKNPDFEEDPKLQKAFNAANKLHNKLERAGNDYFRKEPSEAAYDKFARSCKSHINEARAVLDEHRGWKKILINVVAIIATAGIGYAIAAGINMAMNKGKFTFFSTDSSLKLDSIEEHLENKGNKSSPAA</sequence>
<evidence type="ECO:0000256" key="2">
    <source>
        <dbReference type="SAM" id="MobiDB-lite"/>
    </source>
</evidence>
<keyword evidence="3" id="KW-0472">Membrane</keyword>
<evidence type="ECO:0000313" key="5">
    <source>
        <dbReference type="Proteomes" id="UP000032430"/>
    </source>
</evidence>
<proteinExistence type="predicted"/>
<protein>
    <submittedName>
        <fullName evidence="4">Uncharacterized protein</fullName>
    </submittedName>
</protein>
<dbReference type="EMBL" id="LN614827">
    <property type="protein sequence ID" value="CEG58389.1"/>
    <property type="molecule type" value="Genomic_DNA"/>
</dbReference>
<keyword evidence="5" id="KW-1185">Reference proteome</keyword>
<dbReference type="RefSeq" id="WP_045096713.1">
    <property type="nucleotide sequence ID" value="NZ_LN614827.1"/>
</dbReference>
<gene>
    <name evidence="4" type="ORF">LFA_3041</name>
</gene>
<evidence type="ECO:0000313" key="4">
    <source>
        <dbReference type="EMBL" id="CEG58389.1"/>
    </source>
</evidence>
<dbReference type="AlphaFoldDB" id="A0A098G8R4"/>
<feature type="transmembrane region" description="Helical" evidence="3">
    <location>
        <begin position="414"/>
        <end position="435"/>
    </location>
</feature>
<dbReference type="OrthoDB" id="5646229at2"/>